<reference evidence="1" key="2">
    <citation type="submission" date="2016-06" db="EMBL/GenBank/DDBJ databases">
        <title>The genome of a short-lived fish provides insights into sex chromosome evolution and the genetic control of aging.</title>
        <authorList>
            <person name="Reichwald K."/>
            <person name="Felder M."/>
            <person name="Petzold A."/>
            <person name="Koch P."/>
            <person name="Groth M."/>
            <person name="Platzer M."/>
        </authorList>
    </citation>
    <scope>NUCLEOTIDE SEQUENCE</scope>
    <source>
        <tissue evidence="1">Brain</tissue>
    </source>
</reference>
<accession>A0A1A8PR31</accession>
<proteinExistence type="predicted"/>
<sequence length="64" mass="7199">KTFLFHKDRLCLKQTYIGNIVVVTGGNRLIANACPSAMCWCNIFFATRRCKSATIKTTEEELAT</sequence>
<name>A0A1A8PR31_9TELE</name>
<reference evidence="1" key="1">
    <citation type="submission" date="2016-05" db="EMBL/GenBank/DDBJ databases">
        <authorList>
            <person name="Lavstsen T."/>
            <person name="Jespersen J.S."/>
        </authorList>
    </citation>
    <scope>NUCLEOTIDE SEQUENCE</scope>
    <source>
        <tissue evidence="1">Brain</tissue>
    </source>
</reference>
<dbReference type="AlphaFoldDB" id="A0A1A8PR31"/>
<dbReference type="EMBL" id="HAEG01009040">
    <property type="protein sequence ID" value="SBR83457.1"/>
    <property type="molecule type" value="Transcribed_RNA"/>
</dbReference>
<organism evidence="1">
    <name type="scientific">Nothobranchius pienaari</name>
    <dbReference type="NCBI Taxonomy" id="704102"/>
    <lineage>
        <taxon>Eukaryota</taxon>
        <taxon>Metazoa</taxon>
        <taxon>Chordata</taxon>
        <taxon>Craniata</taxon>
        <taxon>Vertebrata</taxon>
        <taxon>Euteleostomi</taxon>
        <taxon>Actinopterygii</taxon>
        <taxon>Neopterygii</taxon>
        <taxon>Teleostei</taxon>
        <taxon>Neoteleostei</taxon>
        <taxon>Acanthomorphata</taxon>
        <taxon>Ovalentaria</taxon>
        <taxon>Atherinomorphae</taxon>
        <taxon>Cyprinodontiformes</taxon>
        <taxon>Nothobranchiidae</taxon>
        <taxon>Nothobranchius</taxon>
    </lineage>
</organism>
<feature type="non-terminal residue" evidence="1">
    <location>
        <position position="64"/>
    </location>
</feature>
<evidence type="ECO:0000313" key="1">
    <source>
        <dbReference type="EMBL" id="SBR83457.1"/>
    </source>
</evidence>
<gene>
    <name evidence="1" type="primary">CLHC1</name>
</gene>
<protein>
    <submittedName>
        <fullName evidence="1">Clathrin heavy chain linker domain containing 1</fullName>
    </submittedName>
</protein>
<feature type="non-terminal residue" evidence="1">
    <location>
        <position position="1"/>
    </location>
</feature>